<dbReference type="EMBL" id="BMHK01000002">
    <property type="protein sequence ID" value="GGB88844.1"/>
    <property type="molecule type" value="Genomic_DNA"/>
</dbReference>
<organism evidence="2 3">
    <name type="scientific">Novosphingobium endophyticum</name>
    <dbReference type="NCBI Taxonomy" id="1955250"/>
    <lineage>
        <taxon>Bacteria</taxon>
        <taxon>Pseudomonadati</taxon>
        <taxon>Pseudomonadota</taxon>
        <taxon>Alphaproteobacteria</taxon>
        <taxon>Sphingomonadales</taxon>
        <taxon>Sphingomonadaceae</taxon>
        <taxon>Novosphingobium</taxon>
    </lineage>
</organism>
<accession>A0A916TPT9</accession>
<reference evidence="2" key="2">
    <citation type="submission" date="2020-09" db="EMBL/GenBank/DDBJ databases">
        <authorList>
            <person name="Sun Q."/>
            <person name="Zhou Y."/>
        </authorList>
    </citation>
    <scope>NUCLEOTIDE SEQUENCE</scope>
    <source>
        <strain evidence="2">CGMCC 1.15095</strain>
    </source>
</reference>
<protein>
    <recommendedName>
        <fullName evidence="4">Holdfast attachment protein HfaA</fullName>
    </recommendedName>
</protein>
<feature type="chain" id="PRO_5037135234" description="Holdfast attachment protein HfaA" evidence="1">
    <location>
        <begin position="25"/>
        <end position="123"/>
    </location>
</feature>
<evidence type="ECO:0008006" key="4">
    <source>
        <dbReference type="Google" id="ProtNLM"/>
    </source>
</evidence>
<evidence type="ECO:0000313" key="3">
    <source>
        <dbReference type="Proteomes" id="UP000608154"/>
    </source>
</evidence>
<dbReference type="RefSeq" id="WP_188767786.1">
    <property type="nucleotide sequence ID" value="NZ_BMHK01000002.1"/>
</dbReference>
<name>A0A916TPT9_9SPHN</name>
<dbReference type="AlphaFoldDB" id="A0A916TPT9"/>
<evidence type="ECO:0000256" key="1">
    <source>
        <dbReference type="SAM" id="SignalP"/>
    </source>
</evidence>
<evidence type="ECO:0000313" key="2">
    <source>
        <dbReference type="EMBL" id="GGB88844.1"/>
    </source>
</evidence>
<keyword evidence="3" id="KW-1185">Reference proteome</keyword>
<reference evidence="2" key="1">
    <citation type="journal article" date="2014" name="Int. J. Syst. Evol. Microbiol.">
        <title>Complete genome sequence of Corynebacterium casei LMG S-19264T (=DSM 44701T), isolated from a smear-ripened cheese.</title>
        <authorList>
            <consortium name="US DOE Joint Genome Institute (JGI-PGF)"/>
            <person name="Walter F."/>
            <person name="Albersmeier A."/>
            <person name="Kalinowski J."/>
            <person name="Ruckert C."/>
        </authorList>
    </citation>
    <scope>NUCLEOTIDE SEQUENCE</scope>
    <source>
        <strain evidence="2">CGMCC 1.15095</strain>
    </source>
</reference>
<feature type="signal peptide" evidence="1">
    <location>
        <begin position="1"/>
        <end position="24"/>
    </location>
</feature>
<comment type="caution">
    <text evidence="2">The sequence shown here is derived from an EMBL/GenBank/DDBJ whole genome shotgun (WGS) entry which is preliminary data.</text>
</comment>
<keyword evidence="1" id="KW-0732">Signal</keyword>
<dbReference type="Proteomes" id="UP000608154">
    <property type="component" value="Unassembled WGS sequence"/>
</dbReference>
<gene>
    <name evidence="2" type="ORF">GCM10011494_03940</name>
</gene>
<proteinExistence type="predicted"/>
<sequence length="123" mass="12574">MTRNVCLSPVAIGLFLICAAPAHAQAGSDSPQNPTISEAEALPVPIKDNDLANFRGGQALTIANQTMTSILSDTDIHGNVTAGAVNLTDNALSSFNGLGNIVINTGSQVSVQSGMNLVINVSQ</sequence>